<keyword evidence="2" id="KW-0963">Cytoplasm</keyword>
<keyword evidence="6" id="KW-1185">Reference proteome</keyword>
<dbReference type="PANTHER" id="PTHR21637">
    <property type="entry name" value="BTB/POZ DOMAIN-CONTAINING PROTEIN 10-RELATED"/>
    <property type="match status" value="1"/>
</dbReference>
<dbReference type="InterPro" id="IPR039886">
    <property type="entry name" value="BTBD10/KCTD20"/>
</dbReference>
<feature type="region of interest" description="Disordered" evidence="3">
    <location>
        <begin position="292"/>
        <end position="321"/>
    </location>
</feature>
<evidence type="ECO:0000256" key="2">
    <source>
        <dbReference type="ARBA" id="ARBA00022490"/>
    </source>
</evidence>
<dbReference type="VEuPathDB" id="VectorBase:HLOH_055343"/>
<feature type="domain" description="BTB" evidence="4">
    <location>
        <begin position="26"/>
        <end position="131"/>
    </location>
</feature>
<dbReference type="SMART" id="SM00225">
    <property type="entry name" value="BTB"/>
    <property type="match status" value="1"/>
</dbReference>
<evidence type="ECO:0000256" key="1">
    <source>
        <dbReference type="ARBA" id="ARBA00004496"/>
    </source>
</evidence>
<accession>A0A9J6FSR8</accession>
<gene>
    <name evidence="5" type="ORF">HPB48_019560</name>
</gene>
<name>A0A9J6FSR8_HAELO</name>
<dbReference type="InterPro" id="IPR000210">
    <property type="entry name" value="BTB/POZ_dom"/>
</dbReference>
<dbReference type="InterPro" id="IPR011333">
    <property type="entry name" value="SKP1/BTB/POZ_sf"/>
</dbReference>
<dbReference type="AlphaFoldDB" id="A0A9J6FSR8"/>
<reference evidence="5 6" key="1">
    <citation type="journal article" date="2020" name="Cell">
        <title>Large-Scale Comparative Analyses of Tick Genomes Elucidate Their Genetic Diversity and Vector Capacities.</title>
        <authorList>
            <consortium name="Tick Genome and Microbiome Consortium (TIGMIC)"/>
            <person name="Jia N."/>
            <person name="Wang J."/>
            <person name="Shi W."/>
            <person name="Du L."/>
            <person name="Sun Y."/>
            <person name="Zhan W."/>
            <person name="Jiang J.F."/>
            <person name="Wang Q."/>
            <person name="Zhang B."/>
            <person name="Ji P."/>
            <person name="Bell-Sakyi L."/>
            <person name="Cui X.M."/>
            <person name="Yuan T.T."/>
            <person name="Jiang B.G."/>
            <person name="Yang W.F."/>
            <person name="Lam T.T."/>
            <person name="Chang Q.C."/>
            <person name="Ding S.J."/>
            <person name="Wang X.J."/>
            <person name="Zhu J.G."/>
            <person name="Ruan X.D."/>
            <person name="Zhao L."/>
            <person name="Wei J.T."/>
            <person name="Ye R.Z."/>
            <person name="Que T.C."/>
            <person name="Du C.H."/>
            <person name="Zhou Y.H."/>
            <person name="Cheng J.X."/>
            <person name="Dai P.F."/>
            <person name="Guo W.B."/>
            <person name="Han X.H."/>
            <person name="Huang E.J."/>
            <person name="Li L.F."/>
            <person name="Wei W."/>
            <person name="Gao Y.C."/>
            <person name="Liu J.Z."/>
            <person name="Shao H.Z."/>
            <person name="Wang X."/>
            <person name="Wang C.C."/>
            <person name="Yang T.C."/>
            <person name="Huo Q.B."/>
            <person name="Li W."/>
            <person name="Chen H.Y."/>
            <person name="Chen S.E."/>
            <person name="Zhou L.G."/>
            <person name="Ni X.B."/>
            <person name="Tian J.H."/>
            <person name="Sheng Y."/>
            <person name="Liu T."/>
            <person name="Pan Y.S."/>
            <person name="Xia L.Y."/>
            <person name="Li J."/>
            <person name="Zhao F."/>
            <person name="Cao W.C."/>
        </authorList>
    </citation>
    <scope>NUCLEOTIDE SEQUENCE [LARGE SCALE GENOMIC DNA]</scope>
    <source>
        <strain evidence="5">HaeL-2018</strain>
    </source>
</reference>
<dbReference type="OrthoDB" id="10034757at2759"/>
<dbReference type="Pfam" id="PF16017">
    <property type="entry name" value="BTB_3"/>
    <property type="match status" value="1"/>
</dbReference>
<proteinExistence type="predicted"/>
<evidence type="ECO:0000313" key="6">
    <source>
        <dbReference type="Proteomes" id="UP000821853"/>
    </source>
</evidence>
<comment type="subcellular location">
    <subcellularLocation>
        <location evidence="1">Cytoplasm</location>
    </subcellularLocation>
</comment>
<dbReference type="Gene3D" id="3.30.710.10">
    <property type="entry name" value="Potassium Channel Kv1.1, Chain A"/>
    <property type="match status" value="1"/>
</dbReference>
<dbReference type="GO" id="GO:0042327">
    <property type="term" value="P:positive regulation of phosphorylation"/>
    <property type="evidence" value="ECO:0007669"/>
    <property type="project" value="TreeGrafter"/>
</dbReference>
<dbReference type="InterPro" id="IPR039885">
    <property type="entry name" value="BTBD10/KCTD20_BTB/POZ"/>
</dbReference>
<evidence type="ECO:0000313" key="5">
    <source>
        <dbReference type="EMBL" id="KAH9365313.1"/>
    </source>
</evidence>
<dbReference type="GO" id="GO:0005737">
    <property type="term" value="C:cytoplasm"/>
    <property type="evidence" value="ECO:0007669"/>
    <property type="project" value="UniProtKB-SubCell"/>
</dbReference>
<evidence type="ECO:0000259" key="4">
    <source>
        <dbReference type="SMART" id="SM00225"/>
    </source>
</evidence>
<organism evidence="5 6">
    <name type="scientific">Haemaphysalis longicornis</name>
    <name type="common">Bush tick</name>
    <dbReference type="NCBI Taxonomy" id="44386"/>
    <lineage>
        <taxon>Eukaryota</taxon>
        <taxon>Metazoa</taxon>
        <taxon>Ecdysozoa</taxon>
        <taxon>Arthropoda</taxon>
        <taxon>Chelicerata</taxon>
        <taxon>Arachnida</taxon>
        <taxon>Acari</taxon>
        <taxon>Parasitiformes</taxon>
        <taxon>Ixodida</taxon>
        <taxon>Ixodoidea</taxon>
        <taxon>Ixodidae</taxon>
        <taxon>Haemaphysalinae</taxon>
        <taxon>Haemaphysalis</taxon>
    </lineage>
</organism>
<dbReference type="OMA" id="RNTATHQ"/>
<sequence length="343" mass="38386">MAAGGHSRGGAVPPPASALLLTGSDNRVTLIVDNTRFVVDPALFALKPDTMLARMFGHSRNPYHMRPNERGEYEIAGGLSAAAFGAILEYYKTGFIDCPPSVTFPELREACDHLLIPFDAETVRCHNLKGLLHDLSDERARLQFEKFLEDVLFRRMVSAAQKGERECHIVVLLDDDALDWDEEFPPPSGDEHSQIIHSTAMYRFFKYMENRDVAKQVLRERGLNKIRLSMESFPKHKENVMRRSGGRSEASYNYVQRPYLWVSWEEEETRSRHVDFERVTVKAVTNVGNPVALPPTVRNTATHQQAPRSAGPVRMNGVSAGGTANRSVVVYGHPAGAGSRGRR</sequence>
<dbReference type="Proteomes" id="UP000821853">
    <property type="component" value="Unassembled WGS sequence"/>
</dbReference>
<dbReference type="EMBL" id="JABSTR010000003">
    <property type="protein sequence ID" value="KAH9365313.1"/>
    <property type="molecule type" value="Genomic_DNA"/>
</dbReference>
<protein>
    <recommendedName>
        <fullName evidence="4">BTB domain-containing protein</fullName>
    </recommendedName>
</protein>
<evidence type="ECO:0000256" key="3">
    <source>
        <dbReference type="SAM" id="MobiDB-lite"/>
    </source>
</evidence>
<feature type="compositionally biased region" description="Polar residues" evidence="3">
    <location>
        <begin position="297"/>
        <end position="307"/>
    </location>
</feature>
<comment type="caution">
    <text evidence="5">The sequence shown here is derived from an EMBL/GenBank/DDBJ whole genome shotgun (WGS) entry which is preliminary data.</text>
</comment>
<dbReference type="SUPFAM" id="SSF54695">
    <property type="entry name" value="POZ domain"/>
    <property type="match status" value="1"/>
</dbReference>
<dbReference type="PANTHER" id="PTHR21637:SF0">
    <property type="entry name" value="AT10158P"/>
    <property type="match status" value="1"/>
</dbReference>